<dbReference type="AlphaFoldDB" id="A0A844H3B3"/>
<keyword evidence="2" id="KW-1133">Transmembrane helix</keyword>
<dbReference type="InterPro" id="IPR029787">
    <property type="entry name" value="Nucleotide_cyclase"/>
</dbReference>
<accession>A0A844H3B3</accession>
<dbReference type="SUPFAM" id="SSF55073">
    <property type="entry name" value="Nucleotide cyclase"/>
    <property type="match status" value="1"/>
</dbReference>
<dbReference type="PANTHER" id="PTHR43081">
    <property type="entry name" value="ADENYLATE CYCLASE, TERMINAL-DIFFERENTIATION SPECIFIC-RELATED"/>
    <property type="match status" value="1"/>
</dbReference>
<dbReference type="CDD" id="cd07302">
    <property type="entry name" value="CHD"/>
    <property type="match status" value="1"/>
</dbReference>
<dbReference type="SMART" id="SM01080">
    <property type="entry name" value="CHASE2"/>
    <property type="match status" value="1"/>
</dbReference>
<feature type="transmembrane region" description="Helical" evidence="2">
    <location>
        <begin position="381"/>
        <end position="400"/>
    </location>
</feature>
<comment type="caution">
    <text evidence="4">The sequence shown here is derived from an EMBL/GenBank/DDBJ whole genome shotgun (WGS) entry which is preliminary data.</text>
</comment>
<evidence type="ECO:0000256" key="1">
    <source>
        <dbReference type="ARBA" id="ARBA00005381"/>
    </source>
</evidence>
<evidence type="ECO:0000259" key="3">
    <source>
        <dbReference type="PROSITE" id="PS50125"/>
    </source>
</evidence>
<dbReference type="InterPro" id="IPR001054">
    <property type="entry name" value="A/G_cyclase"/>
</dbReference>
<organism evidence="4 5">
    <name type="scientific">Cyanobacterium aponinum 0216</name>
    <dbReference type="NCBI Taxonomy" id="2676140"/>
    <lineage>
        <taxon>Bacteria</taxon>
        <taxon>Bacillati</taxon>
        <taxon>Cyanobacteriota</taxon>
        <taxon>Cyanophyceae</taxon>
        <taxon>Oscillatoriophycideae</taxon>
        <taxon>Chroococcales</taxon>
        <taxon>Geminocystaceae</taxon>
        <taxon>Cyanobacterium</taxon>
    </lineage>
</organism>
<evidence type="ECO:0000313" key="4">
    <source>
        <dbReference type="EMBL" id="MTF40646.1"/>
    </source>
</evidence>
<dbReference type="Pfam" id="PF05226">
    <property type="entry name" value="CHASE2"/>
    <property type="match status" value="1"/>
</dbReference>
<name>A0A844H3B3_9CHRO</name>
<feature type="transmembrane region" description="Helical" evidence="2">
    <location>
        <begin position="354"/>
        <end position="375"/>
    </location>
</feature>
<dbReference type="EMBL" id="WMIA01000040">
    <property type="protein sequence ID" value="MTF40646.1"/>
    <property type="molecule type" value="Genomic_DNA"/>
</dbReference>
<dbReference type="GO" id="GO:0006171">
    <property type="term" value="P:cAMP biosynthetic process"/>
    <property type="evidence" value="ECO:0007669"/>
    <property type="project" value="TreeGrafter"/>
</dbReference>
<comment type="similarity">
    <text evidence="1">Belongs to the adenylyl cyclase class-3 family.</text>
</comment>
<dbReference type="PROSITE" id="PS50125">
    <property type="entry name" value="GUANYLATE_CYCLASE_2"/>
    <property type="match status" value="1"/>
</dbReference>
<evidence type="ECO:0000256" key="2">
    <source>
        <dbReference type="SAM" id="Phobius"/>
    </source>
</evidence>
<keyword evidence="2" id="KW-0472">Membrane</keyword>
<gene>
    <name evidence="4" type="ORF">GGC33_17200</name>
</gene>
<protein>
    <submittedName>
        <fullName evidence="4">CHASE2 domain-containing protein</fullName>
    </submittedName>
</protein>
<dbReference type="GO" id="GO:0004016">
    <property type="term" value="F:adenylate cyclase activity"/>
    <property type="evidence" value="ECO:0007669"/>
    <property type="project" value="UniProtKB-ARBA"/>
</dbReference>
<dbReference type="Gene3D" id="3.30.70.1230">
    <property type="entry name" value="Nucleotide cyclase"/>
    <property type="match status" value="1"/>
</dbReference>
<feature type="transmembrane region" description="Helical" evidence="2">
    <location>
        <begin position="12"/>
        <end position="34"/>
    </location>
</feature>
<feature type="transmembrane region" description="Helical" evidence="2">
    <location>
        <begin position="328"/>
        <end position="345"/>
    </location>
</feature>
<dbReference type="GO" id="GO:0035556">
    <property type="term" value="P:intracellular signal transduction"/>
    <property type="evidence" value="ECO:0007669"/>
    <property type="project" value="InterPro"/>
</dbReference>
<dbReference type="SMART" id="SM00044">
    <property type="entry name" value="CYCc"/>
    <property type="match status" value="1"/>
</dbReference>
<dbReference type="InterPro" id="IPR007890">
    <property type="entry name" value="CHASE2"/>
</dbReference>
<proteinExistence type="inferred from homology"/>
<reference evidence="4 5" key="1">
    <citation type="submission" date="2019-11" db="EMBL/GenBank/DDBJ databases">
        <title>Isolation of a new High Light Tolerant Cyanobacteria.</title>
        <authorList>
            <person name="Dobson Z."/>
            <person name="Vaughn N."/>
            <person name="Vaughn M."/>
            <person name="Fromme P."/>
            <person name="Mazor Y."/>
        </authorList>
    </citation>
    <scope>NUCLEOTIDE SEQUENCE [LARGE SCALE GENOMIC DNA]</scope>
    <source>
        <strain evidence="4 5">0216</strain>
    </source>
</reference>
<dbReference type="RefSeq" id="WP_338324387.1">
    <property type="nucleotide sequence ID" value="NZ_WMIA01000040.1"/>
</dbReference>
<evidence type="ECO:0000313" key="5">
    <source>
        <dbReference type="Proteomes" id="UP000437131"/>
    </source>
</evidence>
<keyword evidence="2" id="KW-0812">Transmembrane</keyword>
<feature type="domain" description="Guanylate cyclase" evidence="3">
    <location>
        <begin position="439"/>
        <end position="571"/>
    </location>
</feature>
<dbReference type="Proteomes" id="UP000437131">
    <property type="component" value="Unassembled WGS sequence"/>
</dbReference>
<sequence>MISQKQLQSFFWQWRGVWVATPLICIAIILTRYLGFFQPLELFAYDLLIKMRTPLPQDDRIVIVGIGEEDVEKIGSAIISDEIYANVIQNLLKQQPIAIGLDIYRDVPIPPGTDKLSQLFRENQNIVGIEKMVGDTRQYRVKPNPILKEKKQIGFNDVILDPDNKIRRALLALPDKQAFSLSMYLALLFLQKENINLTTVGEKNYWQLGNTVFIPLEKNDGSYAQADSGGYQILLNYRDNVNHFDTVSLLDVLENRIPSDWGKNKIILIGFVGESFQDVHLTPYTNSPDQRMPGVEIHGHIISQIIDSAKGNQDSRTLIKTWSETKENLWIIFWTLLGAIVTWNLRKSSNFRQGIVIFVGIEFILVAIVYFAFLANWWIPLLPPLTGLIAVAGGITIYTARNASKIRFTFGRYLSTEIVNTLLESPQGVKLGGERRTITILTSDLRGFTAVSEQLPPEEVVKILNFYLGYMANIISEYQGTIDEFMGDGILVLFGAPISRNDDADRAIACAIAMQLAMKEINQQIEIWGYSPLKMGIGINTGEVVVGNIGSEKRTKYGIVGSEVNLTYRIESYTKGREILISEKTLHSLRNEVQIAETREVSPKGVKKPITIYKIISIKGKYSLFLPEIEEQIIDINEEIKIKYSPLNDKDITEDIYQGKIAKIIIKDIEIGAIVQANCKEKFLPNPLDNLKLNFTNWAYPDDFYGKVVINNREDSSFKIYFTYLPPQIEQKLFNLRLSVMDKKNNSSY</sequence>
<dbReference type="InterPro" id="IPR050697">
    <property type="entry name" value="Adenylyl/Guanylyl_Cyclase_3/4"/>
</dbReference>
<dbReference type="Pfam" id="PF00211">
    <property type="entry name" value="Guanylate_cyc"/>
    <property type="match status" value="1"/>
</dbReference>
<dbReference type="PANTHER" id="PTHR43081:SF1">
    <property type="entry name" value="ADENYLATE CYCLASE, TERMINAL-DIFFERENTIATION SPECIFIC"/>
    <property type="match status" value="1"/>
</dbReference>